<dbReference type="SUPFAM" id="SSF53474">
    <property type="entry name" value="alpha/beta-Hydrolases"/>
    <property type="match status" value="1"/>
</dbReference>
<dbReference type="InterPro" id="IPR000383">
    <property type="entry name" value="Xaa-Pro-like_dom"/>
</dbReference>
<dbReference type="GO" id="GO:0052689">
    <property type="term" value="F:carboxylic ester hydrolase activity"/>
    <property type="evidence" value="ECO:0007669"/>
    <property type="project" value="UniProtKB-ARBA"/>
</dbReference>
<comment type="caution">
    <text evidence="4">The sequence shown here is derived from an EMBL/GenBank/DDBJ whole genome shotgun (WGS) entry which is preliminary data.</text>
</comment>
<dbReference type="PANTHER" id="PTHR22946:SF9">
    <property type="entry name" value="POLYKETIDE TRANSFERASE AF380"/>
    <property type="match status" value="1"/>
</dbReference>
<proteinExistence type="predicted"/>
<dbReference type="Gene3D" id="3.40.50.1820">
    <property type="entry name" value="alpha/beta hydrolase"/>
    <property type="match status" value="1"/>
</dbReference>
<reference evidence="4 5" key="1">
    <citation type="submission" date="2019-11" db="EMBL/GenBank/DDBJ databases">
        <title>Novel species isolated from a subtropical stream in China.</title>
        <authorList>
            <person name="Lu H."/>
        </authorList>
    </citation>
    <scope>NUCLEOTIDE SEQUENCE [LARGE SCALE GENOMIC DNA]</scope>
    <source>
        <strain evidence="4 5">FT92W</strain>
    </source>
</reference>
<dbReference type="PANTHER" id="PTHR22946">
    <property type="entry name" value="DIENELACTONE HYDROLASE DOMAIN-CONTAINING PROTEIN-RELATED"/>
    <property type="match status" value="1"/>
</dbReference>
<feature type="signal peptide" evidence="2">
    <location>
        <begin position="1"/>
        <end position="22"/>
    </location>
</feature>
<keyword evidence="5" id="KW-1185">Reference proteome</keyword>
<dbReference type="AlphaFoldDB" id="A0A7X2LUU3"/>
<gene>
    <name evidence="4" type="ORF">GJ700_21485</name>
</gene>
<feature type="chain" id="PRO_5030551527" evidence="2">
    <location>
        <begin position="23"/>
        <end position="381"/>
    </location>
</feature>
<dbReference type="EMBL" id="WKJJ01000014">
    <property type="protein sequence ID" value="MRV74283.1"/>
    <property type="molecule type" value="Genomic_DNA"/>
</dbReference>
<dbReference type="InterPro" id="IPR029058">
    <property type="entry name" value="AB_hydrolase_fold"/>
</dbReference>
<evidence type="ECO:0000256" key="2">
    <source>
        <dbReference type="SAM" id="SignalP"/>
    </source>
</evidence>
<keyword evidence="2" id="KW-0732">Signal</keyword>
<evidence type="ECO:0000313" key="4">
    <source>
        <dbReference type="EMBL" id="MRV74283.1"/>
    </source>
</evidence>
<organism evidence="4 5">
    <name type="scientific">Pseudoduganella rivuli</name>
    <dbReference type="NCBI Taxonomy" id="2666085"/>
    <lineage>
        <taxon>Bacteria</taxon>
        <taxon>Pseudomonadati</taxon>
        <taxon>Pseudomonadota</taxon>
        <taxon>Betaproteobacteria</taxon>
        <taxon>Burkholderiales</taxon>
        <taxon>Oxalobacteraceae</taxon>
        <taxon>Telluria group</taxon>
        <taxon>Pseudoduganella</taxon>
    </lineage>
</organism>
<feature type="domain" description="Xaa-Pro dipeptidyl-peptidase-like" evidence="3">
    <location>
        <begin position="48"/>
        <end position="185"/>
    </location>
</feature>
<sequence>MFAAIRRLAAALATLSAVPAIAALPLTLPVTHLNEEVIRVPAGPTLAVSLETTVYKPDGPGPFPLLVINHGKAPGDPKLQSRDRFVYMASAFVRRGYAVMVPMRTGFSNSTGKYVEHGCNMTANGYTQANDVRDVIRYASRQDWVDAQHIVVAGQSYGGLATMALATQPVAGVRGVMNFAGGLKMVGGNCDWQEALVRAFGEYGRRGKVASLWMYGANDQYFPPALAGRLHQAYTGAGGRAELVAFGPFKRDAHTMLASRDGEAVWLPQAARFLESIGMPFQERYALADPGVQAPSQYAALEDVSALPYLQANGRAAYKDFLNRQMPRAFAVSASGAWGWAEEGEDPRHNALAACQSKSAQPCQLYTVDDAVVWQGAGRTD</sequence>
<name>A0A7X2LUU3_9BURK</name>
<keyword evidence="1" id="KW-0378">Hydrolase</keyword>
<dbReference type="Proteomes" id="UP000446768">
    <property type="component" value="Unassembled WGS sequence"/>
</dbReference>
<accession>A0A7X2LUU3</accession>
<dbReference type="InterPro" id="IPR050261">
    <property type="entry name" value="FrsA_esterase"/>
</dbReference>
<dbReference type="Pfam" id="PF02129">
    <property type="entry name" value="Peptidase_S15"/>
    <property type="match status" value="1"/>
</dbReference>
<protein>
    <submittedName>
        <fullName evidence="4">Prolyl oligopeptidase family serine peptidase</fullName>
    </submittedName>
</protein>
<evidence type="ECO:0000313" key="5">
    <source>
        <dbReference type="Proteomes" id="UP000446768"/>
    </source>
</evidence>
<evidence type="ECO:0000256" key="1">
    <source>
        <dbReference type="ARBA" id="ARBA00022801"/>
    </source>
</evidence>
<evidence type="ECO:0000259" key="3">
    <source>
        <dbReference type="Pfam" id="PF02129"/>
    </source>
</evidence>
<dbReference type="RefSeq" id="WP_154377713.1">
    <property type="nucleotide sequence ID" value="NZ_WKJJ01000014.1"/>
</dbReference>